<gene>
    <name evidence="3" type="ORF">EV668_0769</name>
</gene>
<dbReference type="PANTHER" id="PTHR11895:SF7">
    <property type="entry name" value="GLUTAMYL-TRNA(GLN) AMIDOTRANSFERASE SUBUNIT A, MITOCHONDRIAL"/>
    <property type="match status" value="1"/>
</dbReference>
<dbReference type="GO" id="GO:0016740">
    <property type="term" value="F:transferase activity"/>
    <property type="evidence" value="ECO:0007669"/>
    <property type="project" value="UniProtKB-KW"/>
</dbReference>
<comment type="caution">
    <text evidence="3">The sequence shown here is derived from an EMBL/GenBank/DDBJ whole genome shotgun (WGS) entry which is preliminary data.</text>
</comment>
<dbReference type="EMBL" id="SNZR01000011">
    <property type="protein sequence ID" value="TDR93507.1"/>
    <property type="molecule type" value="Genomic_DNA"/>
</dbReference>
<dbReference type="InterPro" id="IPR036928">
    <property type="entry name" value="AS_sf"/>
</dbReference>
<keyword evidence="4" id="KW-1185">Reference proteome</keyword>
<dbReference type="SUPFAM" id="SSF75304">
    <property type="entry name" value="Amidase signature (AS) enzymes"/>
    <property type="match status" value="1"/>
</dbReference>
<feature type="domain" description="Amidase" evidence="2">
    <location>
        <begin position="29"/>
        <end position="446"/>
    </location>
</feature>
<dbReference type="Gene3D" id="3.90.1300.10">
    <property type="entry name" value="Amidase signature (AS) domain"/>
    <property type="match status" value="1"/>
</dbReference>
<dbReference type="OrthoDB" id="9814821at2"/>
<reference evidence="3 4" key="1">
    <citation type="submission" date="2019-03" db="EMBL/GenBank/DDBJ databases">
        <title>Genomic Encyclopedia of Type Strains, Phase IV (KMG-IV): sequencing the most valuable type-strain genomes for metagenomic binning, comparative biology and taxonomic classification.</title>
        <authorList>
            <person name="Goeker M."/>
        </authorList>
    </citation>
    <scope>NUCLEOTIDE SEQUENCE [LARGE SCALE GENOMIC DNA]</scope>
    <source>
        <strain evidence="3 4">DSM 25903</strain>
    </source>
</reference>
<evidence type="ECO:0000256" key="1">
    <source>
        <dbReference type="ARBA" id="ARBA00009199"/>
    </source>
</evidence>
<dbReference type="InterPro" id="IPR000120">
    <property type="entry name" value="Amidase"/>
</dbReference>
<dbReference type="Proteomes" id="UP000295122">
    <property type="component" value="Unassembled WGS sequence"/>
</dbReference>
<evidence type="ECO:0000313" key="4">
    <source>
        <dbReference type="Proteomes" id="UP000295122"/>
    </source>
</evidence>
<dbReference type="RefSeq" id="WP_133768503.1">
    <property type="nucleotide sequence ID" value="NZ_SNZR01000011.1"/>
</dbReference>
<evidence type="ECO:0000313" key="3">
    <source>
        <dbReference type="EMBL" id="TDR93507.1"/>
    </source>
</evidence>
<name>A0A4R7C9Q8_9HYPH</name>
<dbReference type="AlphaFoldDB" id="A0A4R7C9Q8"/>
<dbReference type="InterPro" id="IPR023631">
    <property type="entry name" value="Amidase_dom"/>
</dbReference>
<dbReference type="Pfam" id="PF01425">
    <property type="entry name" value="Amidase"/>
    <property type="match status" value="1"/>
</dbReference>
<comment type="similarity">
    <text evidence="1">Belongs to the amidase family.</text>
</comment>
<evidence type="ECO:0000259" key="2">
    <source>
        <dbReference type="Pfam" id="PF01425"/>
    </source>
</evidence>
<organism evidence="3 4">
    <name type="scientific">Enterovirga rhinocerotis</name>
    <dbReference type="NCBI Taxonomy" id="1339210"/>
    <lineage>
        <taxon>Bacteria</taxon>
        <taxon>Pseudomonadati</taxon>
        <taxon>Pseudomonadota</taxon>
        <taxon>Alphaproteobacteria</taxon>
        <taxon>Hyphomicrobiales</taxon>
        <taxon>Methylobacteriaceae</taxon>
        <taxon>Enterovirga</taxon>
    </lineage>
</organism>
<dbReference type="PANTHER" id="PTHR11895">
    <property type="entry name" value="TRANSAMIDASE"/>
    <property type="match status" value="1"/>
</dbReference>
<proteinExistence type="inferred from homology"/>
<protein>
    <submittedName>
        <fullName evidence="3">Aspartyl-tRNA(Asn)/glutamyl-tRNA(Gln) amidotransferase subunit A</fullName>
    </submittedName>
</protein>
<accession>A0A4R7C9Q8</accession>
<sequence>MTDAAGAPLSATDMAARLDAGETTPEALLADAFARIARANAALGAFVHLDPEGAAAAARASGARQSAGARLGPLDGVPIAVKDNLWVAGMPARWGSRMWADFVPPADDIAVERLRAAGAIIVGKTNTPEFALSGRTDSPLHGPARNPWDVKLTPGGSSGGSVAAVAAGLVPLSLATDAGGSTRLPASYTGLYGMRPSNGTIPRRHGFPPMALDFQAIGVLGRSLADMALLLDAVSGPDPRDPASLRGPGRPIAGRPLRIGWFSAIGDEAVDPEVAAAVAECAALLAGAACDVVPREAPYDIAGVRQVWGVLSASGAARAAEIHPDRWRAEASRPIAMAAERGLGLAAVDYVRAMDGLAAIRTGVAETWGDVDVFLCPAAASPAWPIDQEHPAMVGGRQGHAAVQNTFATWVNAIGHPAISVPARPHADGRPLGVQIVGRFGEDATVIDVARRLDSCRTWSMPDAPVW</sequence>
<keyword evidence="3" id="KW-0808">Transferase</keyword>